<gene>
    <name evidence="1" type="ORF">P255_01126</name>
</gene>
<protein>
    <submittedName>
        <fullName evidence="1">Uncharacterized protein</fullName>
    </submittedName>
</protein>
<dbReference type="RefSeq" id="WP_004901330.1">
    <property type="nucleotide sequence ID" value="NZ_BBTI01000012.1"/>
</dbReference>
<dbReference type="PATRIC" id="fig|1341683.3.peg.1115"/>
<dbReference type="Proteomes" id="UP000018418">
    <property type="component" value="Unassembled WGS sequence"/>
</dbReference>
<name>V2UTP9_9GAMM</name>
<evidence type="ECO:0000313" key="2">
    <source>
        <dbReference type="Proteomes" id="UP000018418"/>
    </source>
</evidence>
<dbReference type="EMBL" id="AYEU01000004">
    <property type="protein sequence ID" value="ESK52030.1"/>
    <property type="molecule type" value="Genomic_DNA"/>
</dbReference>
<proteinExistence type="predicted"/>
<accession>V2UTP9</accession>
<keyword evidence="2" id="KW-1185">Reference proteome</keyword>
<evidence type="ECO:0000313" key="1">
    <source>
        <dbReference type="EMBL" id="ESK52030.1"/>
    </source>
</evidence>
<reference evidence="1 2" key="1">
    <citation type="submission" date="2013-10" db="EMBL/GenBank/DDBJ databases">
        <title>The Genome Sequence of Acinetobacter brisouii CIP 110357.</title>
        <authorList>
            <consortium name="The Broad Institute Genomics Platform"/>
            <consortium name="The Broad Institute Genome Sequencing Center for Infectious Disease"/>
            <person name="Cerqueira G."/>
            <person name="Feldgarden M."/>
            <person name="Courvalin P."/>
            <person name="Grillot-Courvalin C."/>
            <person name="Clermont D."/>
            <person name="Rocha E."/>
            <person name="Yoon E.-J."/>
            <person name="Nemec A."/>
            <person name="Young S.K."/>
            <person name="Zeng Q."/>
            <person name="Gargeya S."/>
            <person name="Fitzgerald M."/>
            <person name="Abouelleil A."/>
            <person name="Alvarado L."/>
            <person name="Berlin A.M."/>
            <person name="Chapman S.B."/>
            <person name="Gainer-Dewar J."/>
            <person name="Goldberg J."/>
            <person name="Gnerre S."/>
            <person name="Griggs A."/>
            <person name="Gujja S."/>
            <person name="Hansen M."/>
            <person name="Howarth C."/>
            <person name="Imamovic A."/>
            <person name="Ireland A."/>
            <person name="Larimer J."/>
            <person name="McCowan C."/>
            <person name="Murphy C."/>
            <person name="Pearson M."/>
            <person name="Poon T.W."/>
            <person name="Priest M."/>
            <person name="Roberts A."/>
            <person name="Saif S."/>
            <person name="Shea T."/>
            <person name="Sykes S."/>
            <person name="Wortman J."/>
            <person name="Nusbaum C."/>
            <person name="Birren B."/>
        </authorList>
    </citation>
    <scope>NUCLEOTIDE SEQUENCE [LARGE SCALE GENOMIC DNA]</scope>
    <source>
        <strain evidence="1 2">CIP 110357</strain>
    </source>
</reference>
<dbReference type="AlphaFoldDB" id="V2UTP9"/>
<comment type="caution">
    <text evidence="1">The sequence shown here is derived from an EMBL/GenBank/DDBJ whole genome shotgun (WGS) entry which is preliminary data.</text>
</comment>
<organism evidence="1 2">
    <name type="scientific">Acinetobacter brisouii CIP 110357</name>
    <dbReference type="NCBI Taxonomy" id="1341683"/>
    <lineage>
        <taxon>Bacteria</taxon>
        <taxon>Pseudomonadati</taxon>
        <taxon>Pseudomonadota</taxon>
        <taxon>Gammaproteobacteria</taxon>
        <taxon>Moraxellales</taxon>
        <taxon>Moraxellaceae</taxon>
        <taxon>Acinetobacter</taxon>
    </lineage>
</organism>
<dbReference type="STRING" id="396323.VH98_06695"/>
<dbReference type="OrthoDB" id="6698127at2"/>
<dbReference type="HOGENOM" id="CLU_154358_0_0_6"/>
<sequence length="106" mass="12535">MNYQLIEIQGEQTNLACPYCQHVVLNWEEEQYVQPCEHTAFVAMDLGFEYIADQFERCLPHSVDDIHTHEMNVFEEITHAQVEQLFIYKMELGVADLYRYVGITLF</sequence>